<proteinExistence type="predicted"/>
<dbReference type="EMBL" id="CAJGYM010000002">
    <property type="protein sequence ID" value="CAD6185026.1"/>
    <property type="molecule type" value="Genomic_DNA"/>
</dbReference>
<evidence type="ECO:0000256" key="1">
    <source>
        <dbReference type="SAM" id="MobiDB-lite"/>
    </source>
</evidence>
<accession>A0A8S1GP15</accession>
<dbReference type="Proteomes" id="UP000835052">
    <property type="component" value="Unassembled WGS sequence"/>
</dbReference>
<keyword evidence="3" id="KW-1185">Reference proteome</keyword>
<evidence type="ECO:0000313" key="3">
    <source>
        <dbReference type="Proteomes" id="UP000835052"/>
    </source>
</evidence>
<evidence type="ECO:0000313" key="2">
    <source>
        <dbReference type="EMBL" id="CAD6185026.1"/>
    </source>
</evidence>
<feature type="region of interest" description="Disordered" evidence="1">
    <location>
        <begin position="1"/>
        <end position="70"/>
    </location>
</feature>
<protein>
    <submittedName>
        <fullName evidence="2">Uncharacterized protein</fullName>
    </submittedName>
</protein>
<feature type="compositionally biased region" description="Basic and acidic residues" evidence="1">
    <location>
        <begin position="1"/>
        <end position="11"/>
    </location>
</feature>
<comment type="caution">
    <text evidence="2">The sequence shown here is derived from an EMBL/GenBank/DDBJ whole genome shotgun (WGS) entry which is preliminary data.</text>
</comment>
<dbReference type="AlphaFoldDB" id="A0A8S1GP15"/>
<reference evidence="2" key="1">
    <citation type="submission" date="2020-10" db="EMBL/GenBank/DDBJ databases">
        <authorList>
            <person name="Kikuchi T."/>
        </authorList>
    </citation>
    <scope>NUCLEOTIDE SEQUENCE</scope>
    <source>
        <strain evidence="2">NKZ352</strain>
    </source>
</reference>
<gene>
    <name evidence="2" type="ORF">CAUJ_LOCUS945</name>
</gene>
<sequence length="183" mass="20590">MGSKLLRHDAFGRLNRWKARQGQNEAKRGDGEHMSHSGVELPTSSLPAHGGEDESLSPRGRKLRERPPIHNTCGMRKGNVVVVEKQEVHEGFCLDDTVGQCERRPAGDATSPAAESESDAENWSPVASFFRLPRDFSPFSGLYFSFLHAELANFLLCVKMMSYRLFRPQLLVMQTTFTLKIQK</sequence>
<name>A0A8S1GP15_9PELO</name>
<feature type="compositionally biased region" description="Basic and acidic residues" evidence="1">
    <location>
        <begin position="25"/>
        <end position="35"/>
    </location>
</feature>
<organism evidence="2 3">
    <name type="scientific">Caenorhabditis auriculariae</name>
    <dbReference type="NCBI Taxonomy" id="2777116"/>
    <lineage>
        <taxon>Eukaryota</taxon>
        <taxon>Metazoa</taxon>
        <taxon>Ecdysozoa</taxon>
        <taxon>Nematoda</taxon>
        <taxon>Chromadorea</taxon>
        <taxon>Rhabditida</taxon>
        <taxon>Rhabditina</taxon>
        <taxon>Rhabditomorpha</taxon>
        <taxon>Rhabditoidea</taxon>
        <taxon>Rhabditidae</taxon>
        <taxon>Peloderinae</taxon>
        <taxon>Caenorhabditis</taxon>
    </lineage>
</organism>